<evidence type="ECO:0000256" key="2">
    <source>
        <dbReference type="ARBA" id="ARBA00008239"/>
    </source>
</evidence>
<keyword evidence="6 10" id="KW-0346">Stress response</keyword>
<evidence type="ECO:0000256" key="6">
    <source>
        <dbReference type="ARBA" id="ARBA00023016"/>
    </source>
</evidence>
<proteinExistence type="inferred from homology"/>
<gene>
    <name evidence="10 13" type="primary">htpG</name>
    <name evidence="13" type="ORF">KSP9073_01322</name>
</gene>
<dbReference type="OrthoDB" id="9802640at2"/>
<feature type="binding site" evidence="11">
    <location>
        <position position="82"/>
    </location>
    <ligand>
        <name>ATP</name>
        <dbReference type="ChEBI" id="CHEBI:30616"/>
    </ligand>
</feature>
<keyword evidence="3 10" id="KW-0963">Cytoplasm</keyword>
<organism evidence="13 14">
    <name type="scientific">Kushneria phyllosphaerae</name>
    <dbReference type="NCBI Taxonomy" id="2100822"/>
    <lineage>
        <taxon>Bacteria</taxon>
        <taxon>Pseudomonadati</taxon>
        <taxon>Pseudomonadota</taxon>
        <taxon>Gammaproteobacteria</taxon>
        <taxon>Oceanospirillales</taxon>
        <taxon>Halomonadaceae</taxon>
        <taxon>Kushneria</taxon>
    </lineage>
</organism>
<keyword evidence="5 10" id="KW-0067">ATP-binding</keyword>
<dbReference type="PRINTS" id="PR00775">
    <property type="entry name" value="HEATSHOCK90"/>
</dbReference>
<feature type="binding site" evidence="11">
    <location>
        <position position="40"/>
    </location>
    <ligand>
        <name>ATP</name>
        <dbReference type="ChEBI" id="CHEBI:30616"/>
    </ligand>
</feature>
<evidence type="ECO:0000313" key="14">
    <source>
        <dbReference type="Proteomes" id="UP000244934"/>
    </source>
</evidence>
<dbReference type="SUPFAM" id="SSF110942">
    <property type="entry name" value="HSP90 C-terminal domain"/>
    <property type="match status" value="1"/>
</dbReference>
<feature type="region of interest" description="A; substrate-binding" evidence="10">
    <location>
        <begin position="1"/>
        <end position="340"/>
    </location>
</feature>
<feature type="binding site" evidence="11">
    <location>
        <begin position="102"/>
        <end position="103"/>
    </location>
    <ligand>
        <name>ATP</name>
        <dbReference type="ChEBI" id="CHEBI:30616"/>
    </ligand>
</feature>
<evidence type="ECO:0000256" key="10">
    <source>
        <dbReference type="HAMAP-Rule" id="MF_00505"/>
    </source>
</evidence>
<dbReference type="InterPro" id="IPR037196">
    <property type="entry name" value="HSP90_C"/>
</dbReference>
<feature type="binding site" evidence="11">
    <location>
        <position position="176"/>
    </location>
    <ligand>
        <name>ATP</name>
        <dbReference type="ChEBI" id="CHEBI:30616"/>
    </ligand>
</feature>
<dbReference type="PANTHER" id="PTHR11528">
    <property type="entry name" value="HEAT SHOCK PROTEIN 90 FAMILY MEMBER"/>
    <property type="match status" value="1"/>
</dbReference>
<feature type="binding site" evidence="11">
    <location>
        <position position="36"/>
    </location>
    <ligand>
        <name>ATP</name>
        <dbReference type="ChEBI" id="CHEBI:30616"/>
    </ligand>
</feature>
<dbReference type="HAMAP" id="MF_00505">
    <property type="entry name" value="HSP90"/>
    <property type="match status" value="1"/>
</dbReference>
<dbReference type="GO" id="GO:0005737">
    <property type="term" value="C:cytoplasm"/>
    <property type="evidence" value="ECO:0007669"/>
    <property type="project" value="UniProtKB-SubCell"/>
</dbReference>
<name>A0A2R8CK83_9GAMM</name>
<evidence type="ECO:0000256" key="11">
    <source>
        <dbReference type="PIRSR" id="PIRSR002583-1"/>
    </source>
</evidence>
<dbReference type="Gene3D" id="3.30.230.80">
    <property type="match status" value="1"/>
</dbReference>
<evidence type="ECO:0000256" key="9">
    <source>
        <dbReference type="ARBA" id="ARBA00070675"/>
    </source>
</evidence>
<dbReference type="Pfam" id="PF13589">
    <property type="entry name" value="HATPase_c_3"/>
    <property type="match status" value="1"/>
</dbReference>
<comment type="function">
    <text evidence="8 10">Molecular chaperone. Has ATPase activity.</text>
</comment>
<dbReference type="CDD" id="cd16927">
    <property type="entry name" value="HATPase_Hsp90-like"/>
    <property type="match status" value="1"/>
</dbReference>
<dbReference type="GO" id="GO:0051082">
    <property type="term" value="F:unfolded protein binding"/>
    <property type="evidence" value="ECO:0007669"/>
    <property type="project" value="UniProtKB-UniRule"/>
</dbReference>
<dbReference type="Gene3D" id="1.20.120.790">
    <property type="entry name" value="Heat shock protein 90, C-terminal domain"/>
    <property type="match status" value="1"/>
</dbReference>
<dbReference type="EMBL" id="ONZI01000002">
    <property type="protein sequence ID" value="SPJ33317.1"/>
    <property type="molecule type" value="Genomic_DNA"/>
</dbReference>
<dbReference type="Pfam" id="PF00183">
    <property type="entry name" value="HSP90"/>
    <property type="match status" value="1"/>
</dbReference>
<dbReference type="NCBIfam" id="NF003555">
    <property type="entry name" value="PRK05218.1"/>
    <property type="match status" value="1"/>
</dbReference>
<keyword evidence="14" id="KW-1185">Reference proteome</keyword>
<dbReference type="AlphaFoldDB" id="A0A2R8CK83"/>
<evidence type="ECO:0000256" key="5">
    <source>
        <dbReference type="ARBA" id="ARBA00022840"/>
    </source>
</evidence>
<feature type="binding site" evidence="11">
    <location>
        <position position="340"/>
    </location>
    <ligand>
        <name>ATP</name>
        <dbReference type="ChEBI" id="CHEBI:30616"/>
    </ligand>
</feature>
<evidence type="ECO:0000256" key="3">
    <source>
        <dbReference type="ARBA" id="ARBA00022490"/>
    </source>
</evidence>
<keyword evidence="4 10" id="KW-0547">Nucleotide-binding</keyword>
<comment type="similarity">
    <text evidence="2 10">Belongs to the heat shock protein 90 family.</text>
</comment>
<feature type="domain" description="Histidine kinase/HSP90-like ATPase" evidence="12">
    <location>
        <begin position="29"/>
        <end position="186"/>
    </location>
</feature>
<reference evidence="14" key="1">
    <citation type="submission" date="2018-03" db="EMBL/GenBank/DDBJ databases">
        <authorList>
            <person name="Navarro De La Torre S."/>
        </authorList>
    </citation>
    <scope>NUCLEOTIDE SEQUENCE [LARGE SCALE GENOMIC DNA]</scope>
    <source>
        <strain evidence="14">EAod3</strain>
    </source>
</reference>
<sequence length="627" mass="71084">MTSAQEQTLGFQTEVKQLLHLMINSLYSNREIFLRELISNSADACDKLRYRALESDALYEGDPELRVEIEFDRDAKTVTVRDNGIGMNREDVIANLGTIARSGTAEFLKQMSGEQQKDARLIGQFGVGFYSGFIVADEVVVRTRLAGTPQEQGVEWRSKGEGEFTIVDIERDTHGTEIVLHLKEDALEFADEHRLKGLVRKYSDHIEVPVRMPTVQEGEGESEVTVTWETVNEAQALWVRPRTEVSDDEYKAFYKHVAHDFSDPLTWSHNKVEGKLEYTSLLYVPSRAPFDLYQREGARGLKLYVQRVFIIDDAEQFLPLYLRFVKGVVDSNDLSLNVSREILQQDPQVEKMKGALTKRALDMLSKLSKDSDTYQNFWNQFGGVLKEGPAEDHSNREKIGGLLRFASTHTDSSAQNQSLADYISRMKEGQQGIYYIIADSFNAARHSPHLEIFRKKGIEVLLLSDRIDEWLMTHFTEFDGKSLIDITRGDLDLGDIDSEEEKQAQQESARAKEGLAERFREALGDQVQEVRVTHRLTESPACVVLPENEMGYQMRRLMEAAGQPVPEVKPILEFNPDHALVSRLESSEGDAFTDLAHVLFDQAVIAEGGQLDDPAAYVRRLNAMLTH</sequence>
<dbReference type="InterPro" id="IPR001404">
    <property type="entry name" value="Hsp90_fam"/>
</dbReference>
<feature type="region of interest" description="C" evidence="10">
    <location>
        <begin position="557"/>
        <end position="627"/>
    </location>
</feature>
<feature type="binding site" evidence="11">
    <location>
        <position position="95"/>
    </location>
    <ligand>
        <name>ATP</name>
        <dbReference type="ChEBI" id="CHEBI:30616"/>
    </ligand>
</feature>
<accession>A0A2R8CK83</accession>
<dbReference type="InterPro" id="IPR020575">
    <property type="entry name" value="Hsp90_N"/>
</dbReference>
<evidence type="ECO:0000256" key="4">
    <source>
        <dbReference type="ARBA" id="ARBA00022741"/>
    </source>
</evidence>
<dbReference type="SUPFAM" id="SSF54211">
    <property type="entry name" value="Ribosomal protein S5 domain 2-like"/>
    <property type="match status" value="1"/>
</dbReference>
<dbReference type="PIRSF" id="PIRSF002583">
    <property type="entry name" value="Hsp90"/>
    <property type="match status" value="1"/>
</dbReference>
<evidence type="ECO:0000259" key="12">
    <source>
        <dbReference type="SMART" id="SM00387"/>
    </source>
</evidence>
<dbReference type="InterPro" id="IPR020568">
    <property type="entry name" value="Ribosomal_Su5_D2-typ_SF"/>
</dbReference>
<dbReference type="PROSITE" id="PS00298">
    <property type="entry name" value="HSP90"/>
    <property type="match status" value="1"/>
</dbReference>
<dbReference type="FunFam" id="3.30.230.80:FF:000002">
    <property type="entry name" value="Molecular chaperone HtpG"/>
    <property type="match status" value="1"/>
</dbReference>
<keyword evidence="7 10" id="KW-0143">Chaperone</keyword>
<evidence type="ECO:0000313" key="13">
    <source>
        <dbReference type="EMBL" id="SPJ33317.1"/>
    </source>
</evidence>
<evidence type="ECO:0000256" key="7">
    <source>
        <dbReference type="ARBA" id="ARBA00023186"/>
    </source>
</evidence>
<comment type="subunit">
    <text evidence="10">Homodimer.</text>
</comment>
<dbReference type="SUPFAM" id="SSF55874">
    <property type="entry name" value="ATPase domain of HSP90 chaperone/DNA topoisomerase II/histidine kinase"/>
    <property type="match status" value="1"/>
</dbReference>
<dbReference type="Gene3D" id="3.40.50.11260">
    <property type="match status" value="1"/>
</dbReference>
<feature type="binding site" evidence="11">
    <location>
        <begin position="124"/>
        <end position="129"/>
    </location>
    <ligand>
        <name>ATP</name>
        <dbReference type="ChEBI" id="CHEBI:30616"/>
    </ligand>
</feature>
<evidence type="ECO:0000256" key="1">
    <source>
        <dbReference type="ARBA" id="ARBA00004496"/>
    </source>
</evidence>
<feature type="region of interest" description="B" evidence="10">
    <location>
        <begin position="341"/>
        <end position="556"/>
    </location>
</feature>
<dbReference type="InterPro" id="IPR036890">
    <property type="entry name" value="HATPase_C_sf"/>
</dbReference>
<dbReference type="SMART" id="SM00387">
    <property type="entry name" value="HATPase_c"/>
    <property type="match status" value="1"/>
</dbReference>
<feature type="binding site" evidence="11">
    <location>
        <position position="87"/>
    </location>
    <ligand>
        <name>ATP</name>
        <dbReference type="ChEBI" id="CHEBI:30616"/>
    </ligand>
</feature>
<dbReference type="Gene3D" id="3.30.565.10">
    <property type="entry name" value="Histidine kinase-like ATPase, C-terminal domain"/>
    <property type="match status" value="1"/>
</dbReference>
<dbReference type="RefSeq" id="WP_108842173.1">
    <property type="nucleotide sequence ID" value="NZ_ONZI01000002.1"/>
</dbReference>
<protein>
    <recommendedName>
        <fullName evidence="9 10">Chaperone protein HtpG</fullName>
    </recommendedName>
    <alternativeName>
        <fullName evidence="10">Heat shock protein HtpG</fullName>
    </alternativeName>
    <alternativeName>
        <fullName evidence="10">High temperature protein G</fullName>
    </alternativeName>
</protein>
<dbReference type="FunFam" id="3.30.565.10:FF:000009">
    <property type="entry name" value="Molecular chaperone HtpG"/>
    <property type="match status" value="1"/>
</dbReference>
<comment type="subcellular location">
    <subcellularLocation>
        <location evidence="1 10">Cytoplasm</location>
    </subcellularLocation>
</comment>
<dbReference type="InterPro" id="IPR003594">
    <property type="entry name" value="HATPase_dom"/>
</dbReference>
<dbReference type="Proteomes" id="UP000244934">
    <property type="component" value="Unassembled WGS sequence"/>
</dbReference>
<dbReference type="GO" id="GO:0005524">
    <property type="term" value="F:ATP binding"/>
    <property type="evidence" value="ECO:0007669"/>
    <property type="project" value="UniProtKB-UniRule"/>
</dbReference>
<evidence type="ECO:0000256" key="8">
    <source>
        <dbReference type="ARBA" id="ARBA00058590"/>
    </source>
</evidence>
<dbReference type="GO" id="GO:0016887">
    <property type="term" value="F:ATP hydrolysis activity"/>
    <property type="evidence" value="ECO:0007669"/>
    <property type="project" value="InterPro"/>
</dbReference>
<dbReference type="InterPro" id="IPR019805">
    <property type="entry name" value="Heat_shock_protein_90_CS"/>
</dbReference>
<dbReference type="GO" id="GO:0140662">
    <property type="term" value="F:ATP-dependent protein folding chaperone"/>
    <property type="evidence" value="ECO:0007669"/>
    <property type="project" value="InterPro"/>
</dbReference>